<evidence type="ECO:0000256" key="12">
    <source>
        <dbReference type="SAM" id="Phobius"/>
    </source>
</evidence>
<dbReference type="Proteomes" id="UP000663856">
    <property type="component" value="Unassembled WGS sequence"/>
</dbReference>
<dbReference type="InterPro" id="IPR000276">
    <property type="entry name" value="GPCR_Rhodpsn"/>
</dbReference>
<feature type="transmembrane region" description="Helical" evidence="12">
    <location>
        <begin position="26"/>
        <end position="50"/>
    </location>
</feature>
<keyword evidence="5 10" id="KW-0297">G-protein coupled receptor</keyword>
<keyword evidence="6 12" id="KW-0472">Membrane</keyword>
<evidence type="ECO:0000256" key="2">
    <source>
        <dbReference type="ARBA" id="ARBA00022475"/>
    </source>
</evidence>
<dbReference type="PRINTS" id="PR00237">
    <property type="entry name" value="GPCRRHODOPSN"/>
</dbReference>
<keyword evidence="9 10" id="KW-0807">Transducer</keyword>
<proteinExistence type="inferred from homology"/>
<feature type="domain" description="G-protein coupled receptors family 1 profile" evidence="13">
    <location>
        <begin position="42"/>
        <end position="591"/>
    </location>
</feature>
<feature type="transmembrane region" description="Helical" evidence="12">
    <location>
        <begin position="540"/>
        <end position="563"/>
    </location>
</feature>
<evidence type="ECO:0000256" key="5">
    <source>
        <dbReference type="ARBA" id="ARBA00023040"/>
    </source>
</evidence>
<feature type="transmembrane region" description="Helical" evidence="12">
    <location>
        <begin position="99"/>
        <end position="121"/>
    </location>
</feature>
<evidence type="ECO:0000256" key="1">
    <source>
        <dbReference type="ARBA" id="ARBA00004651"/>
    </source>
</evidence>
<feature type="transmembrane region" description="Helical" evidence="12">
    <location>
        <begin position="62"/>
        <end position="87"/>
    </location>
</feature>
<accession>A0A816Q4H6</accession>
<sequence>MISNNTNSTTIKSALFHEFPWSFRTITVLIVCSLITIFTILGNGLVLLSIKFRLRARSYSDYFIVSLCLADFFVGLFVMPFMTIHSLHLSWPFHYRLCYVWMSIDFTCSTASFLTLASMALDRYWALTAPYFHLRNRSYSSVLIFIISSWAIPFAIWPGSIFISHHYSTKKPSCVHPASPVIIVGLCTFFYYIPLLFMLVCYSRIIVNIKNIEVLIKDTCDPMHSNASSNGSKSTAVVQALHFGDSARKDKNSNATTTSTTPLSSIRFRCYKYFQRNRAVKSMKNESLSNNGNPLMIHEATKPPSSSNEYRHNTNTKRRSNTVVQDTTPTFINAKMGSPPSSSVIHHHLPRPTTTTITATFKGQNRSFNDTVEDKRLKNDSTVNQDDEQQRLVRACIKTYRLSLPAIRYESCYCYQNTVPTPTVMTKATIEDQHRTNVNNHQYDNSRQNSVATERSPSQSPSSAECNGSGSLKGVHTSGHDSSFDITMDEDNRRLNHRSQTLASSKLRSSSRYSQRAIAEFMHERHKACLRRNQKASRMLGILLAVFLICWLPFTIFYPTSIFYPNKFPSQLESVTFWFGYVNSLLNPFLYVYSSRNFRQAIIETLCCHVRLRARQRLRYQWSIRAGKK</sequence>
<comment type="similarity">
    <text evidence="10">Belongs to the G-protein coupled receptor 1 family.</text>
</comment>
<protein>
    <recommendedName>
        <fullName evidence="13">G-protein coupled receptors family 1 profile domain-containing protein</fullName>
    </recommendedName>
</protein>
<evidence type="ECO:0000259" key="13">
    <source>
        <dbReference type="PROSITE" id="PS50262"/>
    </source>
</evidence>
<feature type="compositionally biased region" description="Polar residues" evidence="11">
    <location>
        <begin position="436"/>
        <end position="470"/>
    </location>
</feature>
<evidence type="ECO:0000256" key="3">
    <source>
        <dbReference type="ARBA" id="ARBA00022692"/>
    </source>
</evidence>
<dbReference type="Pfam" id="PF00001">
    <property type="entry name" value="7tm_1"/>
    <property type="match status" value="1"/>
</dbReference>
<evidence type="ECO:0000256" key="9">
    <source>
        <dbReference type="ARBA" id="ARBA00023224"/>
    </source>
</evidence>
<dbReference type="PROSITE" id="PS50262">
    <property type="entry name" value="G_PROTEIN_RECEP_F1_2"/>
    <property type="match status" value="1"/>
</dbReference>
<evidence type="ECO:0000256" key="7">
    <source>
        <dbReference type="ARBA" id="ARBA00023157"/>
    </source>
</evidence>
<dbReference type="EMBL" id="CAJNRF010004055">
    <property type="protein sequence ID" value="CAF2055703.1"/>
    <property type="molecule type" value="Genomic_DNA"/>
</dbReference>
<evidence type="ECO:0000256" key="11">
    <source>
        <dbReference type="SAM" id="MobiDB-lite"/>
    </source>
</evidence>
<dbReference type="PROSITE" id="PS00237">
    <property type="entry name" value="G_PROTEIN_RECEP_F1_1"/>
    <property type="match status" value="1"/>
</dbReference>
<feature type="transmembrane region" description="Helical" evidence="12">
    <location>
        <begin position="575"/>
        <end position="593"/>
    </location>
</feature>
<feature type="region of interest" description="Disordered" evidence="11">
    <location>
        <begin position="299"/>
        <end position="321"/>
    </location>
</feature>
<dbReference type="PANTHER" id="PTHR24248:SF199">
    <property type="entry name" value="IP13425P-RELATED"/>
    <property type="match status" value="1"/>
</dbReference>
<keyword evidence="8 10" id="KW-0675">Receptor</keyword>
<dbReference type="GO" id="GO:0005886">
    <property type="term" value="C:plasma membrane"/>
    <property type="evidence" value="ECO:0007669"/>
    <property type="project" value="UniProtKB-SubCell"/>
</dbReference>
<evidence type="ECO:0000256" key="10">
    <source>
        <dbReference type="RuleBase" id="RU000688"/>
    </source>
</evidence>
<name>A0A816Q4H6_9BILA</name>
<reference evidence="14" key="1">
    <citation type="submission" date="2021-02" db="EMBL/GenBank/DDBJ databases">
        <authorList>
            <person name="Nowell W R."/>
        </authorList>
    </citation>
    <scope>NUCLEOTIDE SEQUENCE</scope>
</reference>
<organism evidence="14 15">
    <name type="scientific">Rotaria magnacalcarata</name>
    <dbReference type="NCBI Taxonomy" id="392030"/>
    <lineage>
        <taxon>Eukaryota</taxon>
        <taxon>Metazoa</taxon>
        <taxon>Spiralia</taxon>
        <taxon>Gnathifera</taxon>
        <taxon>Rotifera</taxon>
        <taxon>Eurotatoria</taxon>
        <taxon>Bdelloidea</taxon>
        <taxon>Philodinida</taxon>
        <taxon>Philodinidae</taxon>
        <taxon>Rotaria</taxon>
    </lineage>
</organism>
<evidence type="ECO:0000256" key="6">
    <source>
        <dbReference type="ARBA" id="ARBA00023136"/>
    </source>
</evidence>
<dbReference type="GO" id="GO:0004993">
    <property type="term" value="F:G protein-coupled serotonin receptor activity"/>
    <property type="evidence" value="ECO:0007669"/>
    <property type="project" value="UniProtKB-ARBA"/>
</dbReference>
<evidence type="ECO:0000256" key="4">
    <source>
        <dbReference type="ARBA" id="ARBA00022989"/>
    </source>
</evidence>
<evidence type="ECO:0000313" key="14">
    <source>
        <dbReference type="EMBL" id="CAF2055703.1"/>
    </source>
</evidence>
<dbReference type="Gene3D" id="1.20.1070.10">
    <property type="entry name" value="Rhodopsin 7-helix transmembrane proteins"/>
    <property type="match status" value="2"/>
</dbReference>
<keyword evidence="3 10" id="KW-0812">Transmembrane</keyword>
<dbReference type="GO" id="GO:0043410">
    <property type="term" value="P:positive regulation of MAPK cascade"/>
    <property type="evidence" value="ECO:0007669"/>
    <property type="project" value="TreeGrafter"/>
</dbReference>
<comment type="subcellular location">
    <subcellularLocation>
        <location evidence="1">Cell membrane</location>
        <topology evidence="1">Multi-pass membrane protein</topology>
    </subcellularLocation>
</comment>
<keyword evidence="4 12" id="KW-1133">Transmembrane helix</keyword>
<dbReference type="GO" id="GO:0071880">
    <property type="term" value="P:adenylate cyclase-activating adrenergic receptor signaling pathway"/>
    <property type="evidence" value="ECO:0007669"/>
    <property type="project" value="TreeGrafter"/>
</dbReference>
<keyword evidence="7" id="KW-1015">Disulfide bond</keyword>
<evidence type="ECO:0000313" key="15">
    <source>
        <dbReference type="Proteomes" id="UP000663856"/>
    </source>
</evidence>
<keyword evidence="2" id="KW-1003">Cell membrane</keyword>
<evidence type="ECO:0000256" key="8">
    <source>
        <dbReference type="ARBA" id="ARBA00023170"/>
    </source>
</evidence>
<feature type="transmembrane region" description="Helical" evidence="12">
    <location>
        <begin position="181"/>
        <end position="202"/>
    </location>
</feature>
<gene>
    <name evidence="14" type="ORF">WKI299_LOCUS11174</name>
</gene>
<dbReference type="InterPro" id="IPR017452">
    <property type="entry name" value="GPCR_Rhodpsn_7TM"/>
</dbReference>
<feature type="transmembrane region" description="Helical" evidence="12">
    <location>
        <begin position="142"/>
        <end position="161"/>
    </location>
</feature>
<dbReference type="AlphaFoldDB" id="A0A816Q4H6"/>
<feature type="region of interest" description="Disordered" evidence="11">
    <location>
        <begin position="434"/>
        <end position="487"/>
    </location>
</feature>
<dbReference type="SUPFAM" id="SSF81321">
    <property type="entry name" value="Family A G protein-coupled receptor-like"/>
    <property type="match status" value="1"/>
</dbReference>
<dbReference type="PANTHER" id="PTHR24248">
    <property type="entry name" value="ADRENERGIC RECEPTOR-RELATED G-PROTEIN COUPLED RECEPTOR"/>
    <property type="match status" value="1"/>
</dbReference>
<comment type="caution">
    <text evidence="14">The sequence shown here is derived from an EMBL/GenBank/DDBJ whole genome shotgun (WGS) entry which is preliminary data.</text>
</comment>